<sequence length="80" mass="8913">MTERSESPERLFQQLDDLIADIIDQFASQGHGTAVVIETLQDVLAKRQLAYQRDPDPAEDAVDEPANDWPSADDRTGAEE</sequence>
<dbReference type="STRING" id="410764.GA0061103_0028"/>
<evidence type="ECO:0000313" key="3">
    <source>
        <dbReference type="Proteomes" id="UP000199101"/>
    </source>
</evidence>
<dbReference type="AlphaFoldDB" id="A0A1C3X410"/>
<accession>A0A1C3X410</accession>
<reference evidence="3" key="1">
    <citation type="submission" date="2016-08" db="EMBL/GenBank/DDBJ databases">
        <authorList>
            <person name="Varghese N."/>
            <person name="Submissions Spin"/>
        </authorList>
    </citation>
    <scope>NUCLEOTIDE SEQUENCE [LARGE SCALE GENOMIC DNA]</scope>
    <source>
        <strain evidence="3">HAMBI 2975</strain>
    </source>
</reference>
<gene>
    <name evidence="2" type="ORF">GA0061103_0028</name>
</gene>
<organism evidence="2 3">
    <name type="scientific">Rhizobium multihospitium</name>
    <dbReference type="NCBI Taxonomy" id="410764"/>
    <lineage>
        <taxon>Bacteria</taxon>
        <taxon>Pseudomonadati</taxon>
        <taxon>Pseudomonadota</taxon>
        <taxon>Alphaproteobacteria</taxon>
        <taxon>Hyphomicrobiales</taxon>
        <taxon>Rhizobiaceae</taxon>
        <taxon>Rhizobium/Agrobacterium group</taxon>
        <taxon>Rhizobium</taxon>
    </lineage>
</organism>
<feature type="region of interest" description="Disordered" evidence="1">
    <location>
        <begin position="51"/>
        <end position="80"/>
    </location>
</feature>
<evidence type="ECO:0000256" key="1">
    <source>
        <dbReference type="SAM" id="MobiDB-lite"/>
    </source>
</evidence>
<feature type="compositionally biased region" description="Acidic residues" evidence="1">
    <location>
        <begin position="57"/>
        <end position="66"/>
    </location>
</feature>
<dbReference type="EMBL" id="FMAG01000010">
    <property type="protein sequence ID" value="SCB46876.1"/>
    <property type="molecule type" value="Genomic_DNA"/>
</dbReference>
<dbReference type="RefSeq" id="WP_092718000.1">
    <property type="nucleotide sequence ID" value="NZ_FMAG01000010.1"/>
</dbReference>
<proteinExistence type="predicted"/>
<name>A0A1C3X410_9HYPH</name>
<protein>
    <submittedName>
        <fullName evidence="2">Uncharacterized protein</fullName>
    </submittedName>
</protein>
<evidence type="ECO:0000313" key="2">
    <source>
        <dbReference type="EMBL" id="SCB46876.1"/>
    </source>
</evidence>
<dbReference type="Proteomes" id="UP000199101">
    <property type="component" value="Unassembled WGS sequence"/>
</dbReference>
<keyword evidence="3" id="KW-1185">Reference proteome</keyword>